<dbReference type="PANTHER" id="PTHR37953">
    <property type="entry name" value="UPF0127 PROTEIN MJ1496"/>
    <property type="match status" value="1"/>
</dbReference>
<dbReference type="Pfam" id="PF02643">
    <property type="entry name" value="DUF192"/>
    <property type="match status" value="1"/>
</dbReference>
<protein>
    <submittedName>
        <fullName evidence="1">DUF192 domain-containing protein</fullName>
    </submittedName>
</protein>
<dbReference type="AlphaFoldDB" id="A0A7V4GA15"/>
<dbReference type="PANTHER" id="PTHR37953:SF1">
    <property type="entry name" value="UPF0127 PROTEIN MJ1496"/>
    <property type="match status" value="1"/>
</dbReference>
<organism evidence="1">
    <name type="scientific">Desulfobacca acetoxidans</name>
    <dbReference type="NCBI Taxonomy" id="60893"/>
    <lineage>
        <taxon>Bacteria</taxon>
        <taxon>Pseudomonadati</taxon>
        <taxon>Thermodesulfobacteriota</taxon>
        <taxon>Desulfobaccia</taxon>
        <taxon>Desulfobaccales</taxon>
        <taxon>Desulfobaccaceae</taxon>
        <taxon>Desulfobacca</taxon>
    </lineage>
</organism>
<dbReference type="EMBL" id="DSXI01000624">
    <property type="protein sequence ID" value="HGS06144.1"/>
    <property type="molecule type" value="Genomic_DNA"/>
</dbReference>
<comment type="caution">
    <text evidence="1">The sequence shown here is derived from an EMBL/GenBank/DDBJ whole genome shotgun (WGS) entry which is preliminary data.</text>
</comment>
<sequence length="163" mass="17733">MQARWHSPSILVILAAWAVFGGAAGAAGQEYSLYGNLLAPLTVKGVPLKVEVVSTPEKHYLGLSHRPGLPPGQGMLFIFPEAEYQTFCMRDMRFAIDIIWIEGGKVVGFHENLAPGDPRNFQSPAPVSLVLEVPAGFARRHGLKPGDAVEFQLPEARPHPGRQ</sequence>
<evidence type="ECO:0000313" key="1">
    <source>
        <dbReference type="EMBL" id="HGS06144.1"/>
    </source>
</evidence>
<reference evidence="1" key="1">
    <citation type="journal article" date="2020" name="mSystems">
        <title>Genome- and Community-Level Interaction Insights into Carbon Utilization and Element Cycling Functions of Hydrothermarchaeota in Hydrothermal Sediment.</title>
        <authorList>
            <person name="Zhou Z."/>
            <person name="Liu Y."/>
            <person name="Xu W."/>
            <person name="Pan J."/>
            <person name="Luo Z.H."/>
            <person name="Li M."/>
        </authorList>
    </citation>
    <scope>NUCLEOTIDE SEQUENCE [LARGE SCALE GENOMIC DNA]</scope>
    <source>
        <strain evidence="1">SpSt-548</strain>
    </source>
</reference>
<dbReference type="InterPro" id="IPR003795">
    <property type="entry name" value="DUF192"/>
</dbReference>
<dbReference type="Gene3D" id="2.60.120.1140">
    <property type="entry name" value="Protein of unknown function DUF192"/>
    <property type="match status" value="1"/>
</dbReference>
<proteinExistence type="predicted"/>
<gene>
    <name evidence="1" type="ORF">ENT08_10520</name>
</gene>
<name>A0A7V4GA15_9BACT</name>
<dbReference type="InterPro" id="IPR038695">
    <property type="entry name" value="Saro_0823-like_sf"/>
</dbReference>
<accession>A0A7V4GA15</accession>